<keyword evidence="3" id="KW-0472">Membrane</keyword>
<sequence length="303" mass="33924">MKNRKESQRVAPSCLSFSLSLTLSADVKFQSARVTVKSPQDPFYPGDTVTLRCDITEYTDWEQYPQPQFSYINNNIYIILNPKPILYLCEKCFFPTAPPRATLTVAPQSPVWTGDTVTLRCEVASLTGWRYKWYKGRSQTAVSQSDRYNRTGDTLTIRGAAESDQDQYWCQGERDTRPTSSLINGDVVLEGPAQPLKEGDNLTLLCIYRTEPSDLTADFYKDGVLLQTRSTGQMTIPVVSKSHEGFYQCKHREMGESLETWFSVISKASADAFFSGPKLFSTVAVVVVYALLTVVAGVKCYSA</sequence>
<dbReference type="GeneTree" id="ENSGT01130000279788"/>
<organism evidence="5 6">
    <name type="scientific">Denticeps clupeoides</name>
    <name type="common">denticle herring</name>
    <dbReference type="NCBI Taxonomy" id="299321"/>
    <lineage>
        <taxon>Eukaryota</taxon>
        <taxon>Metazoa</taxon>
        <taxon>Chordata</taxon>
        <taxon>Craniata</taxon>
        <taxon>Vertebrata</taxon>
        <taxon>Euteleostomi</taxon>
        <taxon>Actinopterygii</taxon>
        <taxon>Neopterygii</taxon>
        <taxon>Teleostei</taxon>
        <taxon>Clupei</taxon>
        <taxon>Clupeiformes</taxon>
        <taxon>Denticipitoidei</taxon>
        <taxon>Denticipitidae</taxon>
        <taxon>Denticeps</taxon>
    </lineage>
</organism>
<dbReference type="InterPro" id="IPR003599">
    <property type="entry name" value="Ig_sub"/>
</dbReference>
<evidence type="ECO:0000313" key="6">
    <source>
        <dbReference type="Proteomes" id="UP000694580"/>
    </source>
</evidence>
<evidence type="ECO:0000256" key="1">
    <source>
        <dbReference type="ARBA" id="ARBA00022729"/>
    </source>
</evidence>
<keyword evidence="1" id="KW-0732">Signal</keyword>
<feature type="domain" description="Ig-like" evidence="4">
    <location>
        <begin position="185"/>
        <end position="249"/>
    </location>
</feature>
<dbReference type="PANTHER" id="PTHR11481:SF64">
    <property type="entry name" value="FC RECEPTOR-LIKE PROTEIN 4"/>
    <property type="match status" value="1"/>
</dbReference>
<dbReference type="Ensembl" id="ENSDCDT00010008054.1">
    <property type="protein sequence ID" value="ENSDCDP00010007670.1"/>
    <property type="gene ID" value="ENSDCDG00010003430.1"/>
</dbReference>
<dbReference type="Gene3D" id="2.60.40.10">
    <property type="entry name" value="Immunoglobulins"/>
    <property type="match status" value="2"/>
</dbReference>
<reference evidence="5" key="3">
    <citation type="submission" date="2025-09" db="UniProtKB">
        <authorList>
            <consortium name="Ensembl"/>
        </authorList>
    </citation>
    <scope>IDENTIFICATION</scope>
</reference>
<dbReference type="InterPro" id="IPR007110">
    <property type="entry name" value="Ig-like_dom"/>
</dbReference>
<dbReference type="InterPro" id="IPR036179">
    <property type="entry name" value="Ig-like_dom_sf"/>
</dbReference>
<feature type="transmembrane region" description="Helical" evidence="3">
    <location>
        <begin position="279"/>
        <end position="298"/>
    </location>
</feature>
<evidence type="ECO:0000259" key="4">
    <source>
        <dbReference type="PROSITE" id="PS50835"/>
    </source>
</evidence>
<dbReference type="SMART" id="SM00408">
    <property type="entry name" value="IGc2"/>
    <property type="match status" value="2"/>
</dbReference>
<accession>A0AAY4AHM2</accession>
<dbReference type="SUPFAM" id="SSF48726">
    <property type="entry name" value="Immunoglobulin"/>
    <property type="match status" value="2"/>
</dbReference>
<evidence type="ECO:0000313" key="5">
    <source>
        <dbReference type="Ensembl" id="ENSDCDP00010007670.1"/>
    </source>
</evidence>
<evidence type="ECO:0000256" key="3">
    <source>
        <dbReference type="SAM" id="Phobius"/>
    </source>
</evidence>
<dbReference type="GO" id="GO:0006955">
    <property type="term" value="P:immune response"/>
    <property type="evidence" value="ECO:0007669"/>
    <property type="project" value="TreeGrafter"/>
</dbReference>
<dbReference type="GO" id="GO:0009897">
    <property type="term" value="C:external side of plasma membrane"/>
    <property type="evidence" value="ECO:0007669"/>
    <property type="project" value="TreeGrafter"/>
</dbReference>
<dbReference type="Proteomes" id="UP000694580">
    <property type="component" value="Chromosome 1"/>
</dbReference>
<proteinExistence type="predicted"/>
<dbReference type="Pfam" id="PF13927">
    <property type="entry name" value="Ig_3"/>
    <property type="match status" value="1"/>
</dbReference>
<dbReference type="InterPro" id="IPR013783">
    <property type="entry name" value="Ig-like_fold"/>
</dbReference>
<dbReference type="SMART" id="SM00409">
    <property type="entry name" value="IG"/>
    <property type="match status" value="2"/>
</dbReference>
<dbReference type="GO" id="GO:0007166">
    <property type="term" value="P:cell surface receptor signaling pathway"/>
    <property type="evidence" value="ECO:0007669"/>
    <property type="project" value="TreeGrafter"/>
</dbReference>
<keyword evidence="6" id="KW-1185">Reference proteome</keyword>
<keyword evidence="2" id="KW-1015">Disulfide bond</keyword>
<protein>
    <recommendedName>
        <fullName evidence="4">Ig-like domain-containing protein</fullName>
    </recommendedName>
</protein>
<reference evidence="5 6" key="1">
    <citation type="submission" date="2020-06" db="EMBL/GenBank/DDBJ databases">
        <authorList>
            <consortium name="Wellcome Sanger Institute Data Sharing"/>
        </authorList>
    </citation>
    <scope>NUCLEOTIDE SEQUENCE [LARGE SCALE GENOMIC DNA]</scope>
</reference>
<dbReference type="PROSITE" id="PS50835">
    <property type="entry name" value="IG_LIKE"/>
    <property type="match status" value="2"/>
</dbReference>
<keyword evidence="3" id="KW-0812">Transmembrane</keyword>
<dbReference type="AlphaFoldDB" id="A0AAY4AHM2"/>
<dbReference type="InterPro" id="IPR050488">
    <property type="entry name" value="Ig_Fc_receptor"/>
</dbReference>
<dbReference type="GO" id="GO:0004888">
    <property type="term" value="F:transmembrane signaling receptor activity"/>
    <property type="evidence" value="ECO:0007669"/>
    <property type="project" value="TreeGrafter"/>
</dbReference>
<dbReference type="PANTHER" id="PTHR11481">
    <property type="entry name" value="IMMUNOGLOBULIN FC RECEPTOR"/>
    <property type="match status" value="1"/>
</dbReference>
<reference evidence="5" key="2">
    <citation type="submission" date="2025-08" db="UniProtKB">
        <authorList>
            <consortium name="Ensembl"/>
        </authorList>
    </citation>
    <scope>IDENTIFICATION</scope>
</reference>
<name>A0AAY4AHM2_9TELE</name>
<dbReference type="InterPro" id="IPR003598">
    <property type="entry name" value="Ig_sub2"/>
</dbReference>
<feature type="domain" description="Ig-like" evidence="4">
    <location>
        <begin position="99"/>
        <end position="180"/>
    </location>
</feature>
<dbReference type="CDD" id="cd00096">
    <property type="entry name" value="Ig"/>
    <property type="match status" value="1"/>
</dbReference>
<evidence type="ECO:0000256" key="2">
    <source>
        <dbReference type="ARBA" id="ARBA00023157"/>
    </source>
</evidence>
<keyword evidence="3" id="KW-1133">Transmembrane helix</keyword>